<evidence type="ECO:0000313" key="4">
    <source>
        <dbReference type="EMBL" id="KGA92995.1"/>
    </source>
</evidence>
<feature type="domain" description="Aminotransferase class I/classII large" evidence="3">
    <location>
        <begin position="49"/>
        <end position="338"/>
    </location>
</feature>
<keyword evidence="2" id="KW-0663">Pyridoxal phosphate</keyword>
<dbReference type="GO" id="GO:0048472">
    <property type="term" value="F:threonine-phosphate decarboxylase activity"/>
    <property type="evidence" value="ECO:0007669"/>
    <property type="project" value="UniProtKB-EC"/>
</dbReference>
<name>A0A094W914_9BACT</name>
<reference evidence="4 5" key="1">
    <citation type="submission" date="2014-06" db="EMBL/GenBank/DDBJ databases">
        <title>Draft genome sequence of iron oxidizing acidophile Leptospirillum ferriphilum DSM14647.</title>
        <authorList>
            <person name="Cardenas J.P."/>
            <person name="Lazcano M."/>
            <person name="Ossandon F.J."/>
            <person name="Corbett M."/>
            <person name="Holmes D.S."/>
            <person name="Watkin E."/>
        </authorList>
    </citation>
    <scope>NUCLEOTIDE SEQUENCE [LARGE SCALE GENOMIC DNA]</scope>
    <source>
        <strain evidence="4 5">DSM 14647</strain>
    </source>
</reference>
<protein>
    <submittedName>
        <fullName evidence="4">L-threonine 3-O-phosphate decarboxylase</fullName>
        <ecNumber evidence="4">4.1.1.81</ecNumber>
    </submittedName>
</protein>
<dbReference type="AlphaFoldDB" id="A0A094W914"/>
<evidence type="ECO:0000256" key="1">
    <source>
        <dbReference type="ARBA" id="ARBA00001933"/>
    </source>
</evidence>
<dbReference type="PATRIC" id="fig|178606.4.peg.2192"/>
<gene>
    <name evidence="4" type="ORF">LptCag_0855</name>
</gene>
<dbReference type="Gene3D" id="3.40.640.10">
    <property type="entry name" value="Type I PLP-dependent aspartate aminotransferase-like (Major domain)"/>
    <property type="match status" value="1"/>
</dbReference>
<dbReference type="InterPro" id="IPR015422">
    <property type="entry name" value="PyrdxlP-dep_Trfase_small"/>
</dbReference>
<dbReference type="InterPro" id="IPR004839">
    <property type="entry name" value="Aminotransferase_I/II_large"/>
</dbReference>
<dbReference type="PANTHER" id="PTHR42885">
    <property type="entry name" value="HISTIDINOL-PHOSPHATE AMINOTRANSFERASE-RELATED"/>
    <property type="match status" value="1"/>
</dbReference>
<evidence type="ECO:0000256" key="2">
    <source>
        <dbReference type="ARBA" id="ARBA00022898"/>
    </source>
</evidence>
<dbReference type="RefSeq" id="WP_036083273.1">
    <property type="nucleotide sequence ID" value="NZ_JPGK01000009.1"/>
</dbReference>
<dbReference type="Pfam" id="PF00155">
    <property type="entry name" value="Aminotran_1_2"/>
    <property type="match status" value="1"/>
</dbReference>
<dbReference type="EMBL" id="JPGK01000009">
    <property type="protein sequence ID" value="KGA92995.1"/>
    <property type="molecule type" value="Genomic_DNA"/>
</dbReference>
<evidence type="ECO:0000313" key="5">
    <source>
        <dbReference type="Proteomes" id="UP000029452"/>
    </source>
</evidence>
<dbReference type="PANTHER" id="PTHR42885:SF1">
    <property type="entry name" value="THREONINE-PHOSPHATE DECARBOXYLASE"/>
    <property type="match status" value="1"/>
</dbReference>
<sequence>MEGDSFSGPWDHGGLLPGSSWSREEILDASTTVNPFGPPFRLDTLLEGVGEELFSYPDPWSDRLNTRIARRLNIDADCLVQGPGATALIYRWMETVRPRRLVLFEPLFSEYGHAAEFYRIPVVRVPGRRWLPFLGTCPDSAREWGVETDSFNPLPGDWVVLVNPVNPTGQILSLEEAKTFLDRLRRSGGGLLVDESFQDFLETPSSLLKEVSPDNSFLSVLRSMTKVTGLPGIRTGWLAGSRETVRKIRHSLGPWAIGAIESRVLEHYYRVPEWNFQAVQNARNRLSEALVSGGWSVAEGSSPFLFVHTGWGEKAAFYRDKLFRERGVYLRITEGFGPPSGRDYVRLGFQAFQKPHVLEDVFLNCIRSF</sequence>
<comment type="cofactor">
    <cofactor evidence="1">
        <name>pyridoxal 5'-phosphate</name>
        <dbReference type="ChEBI" id="CHEBI:597326"/>
    </cofactor>
</comment>
<dbReference type="InterPro" id="IPR015421">
    <property type="entry name" value="PyrdxlP-dep_Trfase_major"/>
</dbReference>
<dbReference type="EC" id="4.1.1.81" evidence="4"/>
<comment type="caution">
    <text evidence="4">The sequence shown here is derived from an EMBL/GenBank/DDBJ whole genome shotgun (WGS) entry which is preliminary data.</text>
</comment>
<proteinExistence type="predicted"/>
<keyword evidence="4" id="KW-0456">Lyase</keyword>
<dbReference type="Gene3D" id="3.90.1150.10">
    <property type="entry name" value="Aspartate Aminotransferase, domain 1"/>
    <property type="match status" value="1"/>
</dbReference>
<evidence type="ECO:0000259" key="3">
    <source>
        <dbReference type="Pfam" id="PF00155"/>
    </source>
</evidence>
<dbReference type="InterPro" id="IPR015424">
    <property type="entry name" value="PyrdxlP-dep_Trfase"/>
</dbReference>
<dbReference type="OrthoDB" id="9813612at2"/>
<dbReference type="GO" id="GO:0030170">
    <property type="term" value="F:pyridoxal phosphate binding"/>
    <property type="evidence" value="ECO:0007669"/>
    <property type="project" value="InterPro"/>
</dbReference>
<organism evidence="4 5">
    <name type="scientific">Leptospirillum ferriphilum</name>
    <dbReference type="NCBI Taxonomy" id="178606"/>
    <lineage>
        <taxon>Bacteria</taxon>
        <taxon>Pseudomonadati</taxon>
        <taxon>Nitrospirota</taxon>
        <taxon>Nitrospiria</taxon>
        <taxon>Nitrospirales</taxon>
        <taxon>Nitrospiraceae</taxon>
        <taxon>Leptospirillum</taxon>
    </lineage>
</organism>
<dbReference type="CDD" id="cd00609">
    <property type="entry name" value="AAT_like"/>
    <property type="match status" value="1"/>
</dbReference>
<dbReference type="SUPFAM" id="SSF53383">
    <property type="entry name" value="PLP-dependent transferases"/>
    <property type="match status" value="1"/>
</dbReference>
<accession>A0A094W914</accession>
<dbReference type="Proteomes" id="UP000029452">
    <property type="component" value="Unassembled WGS sequence"/>
</dbReference>